<feature type="domain" description="NnrU" evidence="6">
    <location>
        <begin position="4"/>
        <end position="182"/>
    </location>
</feature>
<evidence type="ECO:0000313" key="7">
    <source>
        <dbReference type="EMBL" id="NEX63569.1"/>
    </source>
</evidence>
<dbReference type="Proteomes" id="UP000482155">
    <property type="component" value="Unassembled WGS sequence"/>
</dbReference>
<evidence type="ECO:0000256" key="3">
    <source>
        <dbReference type="ARBA" id="ARBA00022989"/>
    </source>
</evidence>
<dbReference type="AlphaFoldDB" id="A0A6B3SZ25"/>
<comment type="caution">
    <text evidence="7">The sequence shown here is derived from an EMBL/GenBank/DDBJ whole genome shotgun (WGS) entry which is preliminary data.</text>
</comment>
<feature type="transmembrane region" description="Helical" evidence="5">
    <location>
        <begin position="123"/>
        <end position="146"/>
    </location>
</feature>
<feature type="transmembrane region" description="Helical" evidence="5">
    <location>
        <begin position="158"/>
        <end position="179"/>
    </location>
</feature>
<evidence type="ECO:0000256" key="4">
    <source>
        <dbReference type="ARBA" id="ARBA00023136"/>
    </source>
</evidence>
<gene>
    <name evidence="7" type="ORF">G3574_21025</name>
</gene>
<keyword evidence="3 5" id="KW-1133">Transmembrane helix</keyword>
<dbReference type="GO" id="GO:0016020">
    <property type="term" value="C:membrane"/>
    <property type="evidence" value="ECO:0007669"/>
    <property type="project" value="UniProtKB-SubCell"/>
</dbReference>
<reference evidence="7 8" key="1">
    <citation type="submission" date="2020-02" db="EMBL/GenBank/DDBJ databases">
        <authorList>
            <person name="Kim M.K."/>
        </authorList>
    </citation>
    <scope>NUCLEOTIDE SEQUENCE [LARGE SCALE GENOMIC DNA]</scope>
    <source>
        <strain evidence="7 8">17J57-3</strain>
    </source>
</reference>
<organism evidence="7 8">
    <name type="scientific">Noviherbaspirillum galbum</name>
    <dbReference type="NCBI Taxonomy" id="2709383"/>
    <lineage>
        <taxon>Bacteria</taxon>
        <taxon>Pseudomonadati</taxon>
        <taxon>Pseudomonadota</taxon>
        <taxon>Betaproteobacteria</taxon>
        <taxon>Burkholderiales</taxon>
        <taxon>Oxalobacteraceae</taxon>
        <taxon>Noviherbaspirillum</taxon>
    </lineage>
</organism>
<feature type="transmembrane region" description="Helical" evidence="5">
    <location>
        <begin position="101"/>
        <end position="117"/>
    </location>
</feature>
<keyword evidence="8" id="KW-1185">Reference proteome</keyword>
<protein>
    <submittedName>
        <fullName evidence="7">NnrU family protein</fullName>
    </submittedName>
</protein>
<name>A0A6B3SZ25_9BURK</name>
<accession>A0A6B3SZ25</accession>
<keyword evidence="4 5" id="KW-0472">Membrane</keyword>
<proteinExistence type="predicted"/>
<evidence type="ECO:0000256" key="5">
    <source>
        <dbReference type="SAM" id="Phobius"/>
    </source>
</evidence>
<dbReference type="EMBL" id="JAAIVB010000073">
    <property type="protein sequence ID" value="NEX63569.1"/>
    <property type="molecule type" value="Genomic_DNA"/>
</dbReference>
<feature type="transmembrane region" description="Helical" evidence="5">
    <location>
        <begin position="68"/>
        <end position="89"/>
    </location>
</feature>
<evidence type="ECO:0000313" key="8">
    <source>
        <dbReference type="Proteomes" id="UP000482155"/>
    </source>
</evidence>
<dbReference type="Pfam" id="PF07298">
    <property type="entry name" value="NnrU"/>
    <property type="match status" value="1"/>
</dbReference>
<evidence type="ECO:0000256" key="1">
    <source>
        <dbReference type="ARBA" id="ARBA00004141"/>
    </source>
</evidence>
<keyword evidence="2 5" id="KW-0812">Transmembrane</keyword>
<dbReference type="InterPro" id="IPR009915">
    <property type="entry name" value="NnrU_dom"/>
</dbReference>
<feature type="transmembrane region" description="Helical" evidence="5">
    <location>
        <begin position="35"/>
        <end position="56"/>
    </location>
</feature>
<sequence>METLSLGLALFLGVHLVPVIPPMRRGFLATLGEKGYKLGFSLISAVGLVLIVLGYGRAPSQPQLFAPYVGAIHAAPLVMMISFVLLAAANMKTRIRRALRHPMLIGVGLWSLVHLLANGELKATILFGSFLVYVVIDLVSATARGAVKPFEPVPRQDVIAVVSGIVLALLVMTFHRLIFGVKVVPWGV</sequence>
<comment type="subcellular location">
    <subcellularLocation>
        <location evidence="1">Membrane</location>
        <topology evidence="1">Multi-pass membrane protein</topology>
    </subcellularLocation>
</comment>
<evidence type="ECO:0000259" key="6">
    <source>
        <dbReference type="Pfam" id="PF07298"/>
    </source>
</evidence>
<dbReference type="RefSeq" id="WP_163967517.1">
    <property type="nucleotide sequence ID" value="NZ_JAAIVB010000073.1"/>
</dbReference>
<evidence type="ECO:0000256" key="2">
    <source>
        <dbReference type="ARBA" id="ARBA00022692"/>
    </source>
</evidence>
<feature type="transmembrane region" description="Helical" evidence="5">
    <location>
        <begin position="6"/>
        <end position="23"/>
    </location>
</feature>